<reference evidence="2 3" key="1">
    <citation type="submission" date="2024-04" db="EMBL/GenBank/DDBJ databases">
        <title>Kosakonia calanthae sp. nov., a halophilic bacterium isolated from leaves of Calanthe tiplacata.</title>
        <authorList>
            <person name="Wu P."/>
        </authorList>
    </citation>
    <scope>NUCLEOTIDE SEQUENCE [LARGE SCALE GENOMIC DNA]</scope>
    <source>
        <strain evidence="2 3">BYX6</strain>
    </source>
</reference>
<evidence type="ECO:0000313" key="3">
    <source>
        <dbReference type="Proteomes" id="UP001466893"/>
    </source>
</evidence>
<evidence type="ECO:0000313" key="2">
    <source>
        <dbReference type="EMBL" id="WZW00558.1"/>
    </source>
</evidence>
<dbReference type="RefSeq" id="WP_342325667.1">
    <property type="nucleotide sequence ID" value="NZ_CP151800.1"/>
</dbReference>
<protein>
    <submittedName>
        <fullName evidence="2">Uncharacterized protein</fullName>
    </submittedName>
</protein>
<feature type="transmembrane region" description="Helical" evidence="1">
    <location>
        <begin position="98"/>
        <end position="117"/>
    </location>
</feature>
<dbReference type="EMBL" id="CP151800">
    <property type="protein sequence ID" value="WZW00558.1"/>
    <property type="molecule type" value="Genomic_DNA"/>
</dbReference>
<keyword evidence="1" id="KW-1133">Transmembrane helix</keyword>
<accession>A0ABZ3BD29</accession>
<organism evidence="2 3">
    <name type="scientific">Kosakonia calanthes</name>
    <dbReference type="NCBI Taxonomy" id="3139408"/>
    <lineage>
        <taxon>Bacteria</taxon>
        <taxon>Pseudomonadati</taxon>
        <taxon>Pseudomonadota</taxon>
        <taxon>Gammaproteobacteria</taxon>
        <taxon>Enterobacterales</taxon>
        <taxon>Enterobacteriaceae</taxon>
        <taxon>Kosakonia</taxon>
    </lineage>
</organism>
<feature type="transmembrane region" description="Helical" evidence="1">
    <location>
        <begin position="20"/>
        <end position="51"/>
    </location>
</feature>
<sequence length="125" mass="14004">MIGRIFLPSGFACLTRGPYILAYVLLHVIYFAVAFNVDEFLVPLVLCMLLYTYLKVNINAQRGRDSGLKARYVVILSVLIYLGCAVMGFFFGDDCASLAVRINIGFDLLVFFMFLLAPTQLKTTN</sequence>
<evidence type="ECO:0000256" key="1">
    <source>
        <dbReference type="SAM" id="Phobius"/>
    </source>
</evidence>
<keyword evidence="3" id="KW-1185">Reference proteome</keyword>
<feature type="transmembrane region" description="Helical" evidence="1">
    <location>
        <begin position="72"/>
        <end position="92"/>
    </location>
</feature>
<dbReference type="Proteomes" id="UP001466893">
    <property type="component" value="Chromosome"/>
</dbReference>
<proteinExistence type="predicted"/>
<name>A0ABZ3BD29_9ENTR</name>
<keyword evidence="1" id="KW-0812">Transmembrane</keyword>
<keyword evidence="1" id="KW-0472">Membrane</keyword>
<gene>
    <name evidence="2" type="ORF">AAEY27_21205</name>
</gene>